<dbReference type="Gene3D" id="3.30.200.20">
    <property type="entry name" value="Phosphorylase Kinase, domain 1"/>
    <property type="match status" value="1"/>
</dbReference>
<dbReference type="PROSITE" id="PS00108">
    <property type="entry name" value="PROTEIN_KINASE_ST"/>
    <property type="match status" value="1"/>
</dbReference>
<sequence>MVPQKSACVCATLRKRPCTRLSDPIGLEPKFAHSAKTVSFKDAPPTLFAPYDSSRPYLEQAFRDIAEIGYGSFGVVYAATSRADGLQYAIKRSHNVYSTRSWRKRMLHEVQIHESLPPHKNLVNFVMAWEERDRLYIQIELCRRQSLADMRQCATCVTESAVLKWTKDMASALVHLHKHDIIHLDIKPDNMFIGADGHCKLGDFGSALNLATDNVDDFDDGDGRYLAPEILNNPPTKAADVYSLGMSMLELASGVDFASRKFNSRMEIHLAAFGCLKDVGLKQLIEDMTNLKPERRPSALGVLEMIFLLENGEQ</sequence>
<comment type="catalytic activity">
    <reaction evidence="11">
        <text>L-threonyl-[protein] + ATP = O-phospho-L-threonyl-[protein] + ADP + H(+)</text>
        <dbReference type="Rhea" id="RHEA:46608"/>
        <dbReference type="Rhea" id="RHEA-COMP:11060"/>
        <dbReference type="Rhea" id="RHEA-COMP:11605"/>
        <dbReference type="ChEBI" id="CHEBI:15378"/>
        <dbReference type="ChEBI" id="CHEBI:30013"/>
        <dbReference type="ChEBI" id="CHEBI:30616"/>
        <dbReference type="ChEBI" id="CHEBI:61977"/>
        <dbReference type="ChEBI" id="CHEBI:456216"/>
        <dbReference type="EC" id="2.7.11.1"/>
    </reaction>
</comment>
<dbReference type="Gene3D" id="1.10.510.10">
    <property type="entry name" value="Transferase(Phosphotransferase) domain 1"/>
    <property type="match status" value="1"/>
</dbReference>
<reference evidence="16" key="1">
    <citation type="journal article" date="2013" name="Genetics">
        <title>The draft genome and transcriptome of Panagrellus redivivus are shaped by the harsh demands of a free-living lifestyle.</title>
        <authorList>
            <person name="Srinivasan J."/>
            <person name="Dillman A.R."/>
            <person name="Macchietto M.G."/>
            <person name="Heikkinen L."/>
            <person name="Lakso M."/>
            <person name="Fracchia K.M."/>
            <person name="Antoshechkin I."/>
            <person name="Mortazavi A."/>
            <person name="Wong G."/>
            <person name="Sternberg P.W."/>
        </authorList>
    </citation>
    <scope>NUCLEOTIDE SEQUENCE [LARGE SCALE GENOMIC DNA]</scope>
    <source>
        <strain evidence="16">MT8872</strain>
    </source>
</reference>
<dbReference type="InterPro" id="IPR008271">
    <property type="entry name" value="Ser/Thr_kinase_AS"/>
</dbReference>
<evidence type="ECO:0000256" key="7">
    <source>
        <dbReference type="ARBA" id="ARBA00022840"/>
    </source>
</evidence>
<evidence type="ECO:0000256" key="14">
    <source>
        <dbReference type="RuleBase" id="RU000304"/>
    </source>
</evidence>
<accession>A0A7E4V7Q4</accession>
<evidence type="ECO:0000256" key="1">
    <source>
        <dbReference type="ARBA" id="ARBA00012513"/>
    </source>
</evidence>
<proteinExistence type="inferred from homology"/>
<evidence type="ECO:0000313" key="17">
    <source>
        <dbReference type="WBParaSite" id="Pan_g17194.t1"/>
    </source>
</evidence>
<dbReference type="GO" id="GO:0005524">
    <property type="term" value="F:ATP binding"/>
    <property type="evidence" value="ECO:0007669"/>
    <property type="project" value="UniProtKB-UniRule"/>
</dbReference>
<evidence type="ECO:0000259" key="15">
    <source>
        <dbReference type="PROSITE" id="PS50011"/>
    </source>
</evidence>
<keyword evidence="5 13" id="KW-0547">Nucleotide-binding</keyword>
<dbReference type="EC" id="2.7.11.1" evidence="1"/>
<dbReference type="SUPFAM" id="SSF56112">
    <property type="entry name" value="Protein kinase-like (PK-like)"/>
    <property type="match status" value="1"/>
</dbReference>
<keyword evidence="4" id="KW-0479">Metal-binding</keyword>
<keyword evidence="8" id="KW-0460">Magnesium</keyword>
<dbReference type="InterPro" id="IPR000719">
    <property type="entry name" value="Prot_kinase_dom"/>
</dbReference>
<dbReference type="GO" id="GO:0051321">
    <property type="term" value="P:meiotic cell cycle"/>
    <property type="evidence" value="ECO:0007669"/>
    <property type="project" value="TreeGrafter"/>
</dbReference>
<keyword evidence="3" id="KW-0808">Transferase</keyword>
<evidence type="ECO:0000256" key="13">
    <source>
        <dbReference type="PROSITE-ProRule" id="PRU10141"/>
    </source>
</evidence>
<dbReference type="SMART" id="SM00220">
    <property type="entry name" value="S_TKc"/>
    <property type="match status" value="1"/>
</dbReference>
<evidence type="ECO:0000256" key="5">
    <source>
        <dbReference type="ARBA" id="ARBA00022741"/>
    </source>
</evidence>
<dbReference type="Pfam" id="PF00069">
    <property type="entry name" value="Pkinase"/>
    <property type="match status" value="1"/>
</dbReference>
<comment type="catalytic activity">
    <reaction evidence="12">
        <text>L-seryl-[protein] + ATP = O-phospho-L-seryl-[protein] + ADP + H(+)</text>
        <dbReference type="Rhea" id="RHEA:17989"/>
        <dbReference type="Rhea" id="RHEA-COMP:9863"/>
        <dbReference type="Rhea" id="RHEA-COMP:11604"/>
        <dbReference type="ChEBI" id="CHEBI:15378"/>
        <dbReference type="ChEBI" id="CHEBI:29999"/>
        <dbReference type="ChEBI" id="CHEBI:30616"/>
        <dbReference type="ChEBI" id="CHEBI:83421"/>
        <dbReference type="ChEBI" id="CHEBI:456216"/>
        <dbReference type="EC" id="2.7.11.1"/>
    </reaction>
</comment>
<dbReference type="PANTHER" id="PTHR11042">
    <property type="entry name" value="EUKARYOTIC TRANSLATION INITIATION FACTOR 2-ALPHA KINASE EIF2-ALPHA KINASE -RELATED"/>
    <property type="match status" value="1"/>
</dbReference>
<dbReference type="InterPro" id="IPR050339">
    <property type="entry name" value="CC_SR_Kinase"/>
</dbReference>
<keyword evidence="6" id="KW-0418">Kinase</keyword>
<evidence type="ECO:0000256" key="8">
    <source>
        <dbReference type="ARBA" id="ARBA00022842"/>
    </source>
</evidence>
<evidence type="ECO:0000256" key="11">
    <source>
        <dbReference type="ARBA" id="ARBA00047899"/>
    </source>
</evidence>
<keyword evidence="16" id="KW-1185">Reference proteome</keyword>
<dbReference type="PROSITE" id="PS50011">
    <property type="entry name" value="PROTEIN_KINASE_DOM"/>
    <property type="match status" value="1"/>
</dbReference>
<dbReference type="PANTHER" id="PTHR11042:SF183">
    <property type="entry name" value="MEMBRANE-ASSOCIATED TYROSINE- AND THREONINE-SPECIFIC CDC2-INHIBITORY KINASE"/>
    <property type="match status" value="1"/>
</dbReference>
<dbReference type="PROSITE" id="PS00107">
    <property type="entry name" value="PROTEIN_KINASE_ATP"/>
    <property type="match status" value="1"/>
</dbReference>
<evidence type="ECO:0000256" key="12">
    <source>
        <dbReference type="ARBA" id="ARBA00048679"/>
    </source>
</evidence>
<keyword evidence="9" id="KW-0131">Cell cycle</keyword>
<feature type="domain" description="Protein kinase" evidence="15">
    <location>
        <begin position="62"/>
        <end position="308"/>
    </location>
</feature>
<dbReference type="Proteomes" id="UP000492821">
    <property type="component" value="Unassembled WGS sequence"/>
</dbReference>
<keyword evidence="2 14" id="KW-0723">Serine/threonine-protein kinase</keyword>
<evidence type="ECO:0000313" key="16">
    <source>
        <dbReference type="Proteomes" id="UP000492821"/>
    </source>
</evidence>
<dbReference type="WBParaSite" id="Pan_g17194.t1">
    <property type="protein sequence ID" value="Pan_g17194.t1"/>
    <property type="gene ID" value="Pan_g17194"/>
</dbReference>
<evidence type="ECO:0000256" key="10">
    <source>
        <dbReference type="ARBA" id="ARBA00037982"/>
    </source>
</evidence>
<keyword evidence="7 13" id="KW-0067">ATP-binding</keyword>
<evidence type="ECO:0000256" key="4">
    <source>
        <dbReference type="ARBA" id="ARBA00022723"/>
    </source>
</evidence>
<dbReference type="InterPro" id="IPR017441">
    <property type="entry name" value="Protein_kinase_ATP_BS"/>
</dbReference>
<dbReference type="GO" id="GO:0005634">
    <property type="term" value="C:nucleus"/>
    <property type="evidence" value="ECO:0007669"/>
    <property type="project" value="TreeGrafter"/>
</dbReference>
<comment type="similarity">
    <text evidence="10">Belongs to the protein kinase superfamily. Ser/Thr protein kinase family. GCN2 subfamily.</text>
</comment>
<evidence type="ECO:0000256" key="2">
    <source>
        <dbReference type="ARBA" id="ARBA00022527"/>
    </source>
</evidence>
<protein>
    <recommendedName>
        <fullName evidence="1">non-specific serine/threonine protein kinase</fullName>
        <ecNumber evidence="1">2.7.11.1</ecNumber>
    </recommendedName>
</protein>
<reference evidence="17" key="2">
    <citation type="submission" date="2020-10" db="UniProtKB">
        <authorList>
            <consortium name="WormBaseParasite"/>
        </authorList>
    </citation>
    <scope>IDENTIFICATION</scope>
</reference>
<evidence type="ECO:0000256" key="3">
    <source>
        <dbReference type="ARBA" id="ARBA00022679"/>
    </source>
</evidence>
<dbReference type="GO" id="GO:0004674">
    <property type="term" value="F:protein serine/threonine kinase activity"/>
    <property type="evidence" value="ECO:0007669"/>
    <property type="project" value="UniProtKB-KW"/>
</dbReference>
<dbReference type="GO" id="GO:0046872">
    <property type="term" value="F:metal ion binding"/>
    <property type="evidence" value="ECO:0007669"/>
    <property type="project" value="UniProtKB-KW"/>
</dbReference>
<dbReference type="InterPro" id="IPR011009">
    <property type="entry name" value="Kinase-like_dom_sf"/>
</dbReference>
<dbReference type="AlphaFoldDB" id="A0A7E4V7Q4"/>
<feature type="binding site" evidence="13">
    <location>
        <position position="91"/>
    </location>
    <ligand>
        <name>ATP</name>
        <dbReference type="ChEBI" id="CHEBI:30616"/>
    </ligand>
</feature>
<evidence type="ECO:0000256" key="6">
    <source>
        <dbReference type="ARBA" id="ARBA00022777"/>
    </source>
</evidence>
<dbReference type="GO" id="GO:0005737">
    <property type="term" value="C:cytoplasm"/>
    <property type="evidence" value="ECO:0007669"/>
    <property type="project" value="TreeGrafter"/>
</dbReference>
<evidence type="ECO:0000256" key="9">
    <source>
        <dbReference type="ARBA" id="ARBA00023306"/>
    </source>
</evidence>
<organism evidence="16 17">
    <name type="scientific">Panagrellus redivivus</name>
    <name type="common">Microworm</name>
    <dbReference type="NCBI Taxonomy" id="6233"/>
    <lineage>
        <taxon>Eukaryota</taxon>
        <taxon>Metazoa</taxon>
        <taxon>Ecdysozoa</taxon>
        <taxon>Nematoda</taxon>
        <taxon>Chromadorea</taxon>
        <taxon>Rhabditida</taxon>
        <taxon>Tylenchina</taxon>
        <taxon>Panagrolaimomorpha</taxon>
        <taxon>Panagrolaimoidea</taxon>
        <taxon>Panagrolaimidae</taxon>
        <taxon>Panagrellus</taxon>
    </lineage>
</organism>
<dbReference type="GO" id="GO:0110031">
    <property type="term" value="P:negative regulation of G2/MI transition of meiotic cell cycle"/>
    <property type="evidence" value="ECO:0007669"/>
    <property type="project" value="TreeGrafter"/>
</dbReference>
<name>A0A7E4V7Q4_PANRE</name>